<reference evidence="2 3" key="1">
    <citation type="submission" date="2016-03" db="EMBL/GenBank/DDBJ databases">
        <authorList>
            <person name="Ploux O."/>
        </authorList>
    </citation>
    <scope>NUCLEOTIDE SEQUENCE [LARGE SCALE GENOMIC DNA]</scope>
    <source>
        <strain evidence="2 3">UAMH 11012</strain>
    </source>
</reference>
<dbReference type="EMBL" id="FJOG01000032">
    <property type="protein sequence ID" value="CZR65722.1"/>
    <property type="molecule type" value="Genomic_DNA"/>
</dbReference>
<evidence type="ECO:0000313" key="3">
    <source>
        <dbReference type="Proteomes" id="UP000184330"/>
    </source>
</evidence>
<feature type="compositionally biased region" description="Low complexity" evidence="1">
    <location>
        <begin position="1565"/>
        <end position="1583"/>
    </location>
</feature>
<evidence type="ECO:0000256" key="1">
    <source>
        <dbReference type="SAM" id="MobiDB-lite"/>
    </source>
</evidence>
<feature type="region of interest" description="Disordered" evidence="1">
    <location>
        <begin position="1361"/>
        <end position="1432"/>
    </location>
</feature>
<feature type="region of interest" description="Disordered" evidence="1">
    <location>
        <begin position="371"/>
        <end position="397"/>
    </location>
</feature>
<name>A0A1L7XL10_9HELO</name>
<sequence>MNYFREARARSDKKIKLELKAFADTLKLNTPMPTDLVGIIAKYEGTGGTGKKTEPIRTPREIKQAREIRQQAREIQSQTPKSSLPDGQELQYAEDPHIQQETRYAEDPFASQLETVSQLAQGRLAGSHDTRSYASVVRAVEGRATSIVEPTGYSAPPTTPVGSYHPRDPIETEMNQQLTRLIEERKLGTQRHSNQNGLQGVPRNLVAHIQETNDMVYYYDTAQLPADSTSPGHEADFEHLTPRNLVMREVDGVVYFYDAEHHPAGSNLYFPAHTAGFQRPVPKNLRAQEVNGVVFYQPPYPSTGTTSPGRAFYVQPSPPSVVESEPEPRLPAYGEAPLTARSVAREPHPQPFTRSVFETGSSAGTLTNTLKSRTSAGRQSTVPTSIFDAESSRGPPKVSLQERFVERTNLLAIHEDSEQVVMEEADRDGQSSISSVTILDPKQRRDIIKKFIEAILKDLPSAPSVSHDFTQSKIPFQQRFQVLLKNYSEQVKKDAGQRTRRQAAKQIRLLRREISEKFEEVFRGSGPNSKEQRVYPRIIEQAKKFTPPEKQWAEKVRDWTKLLWKETPSPERLLDEQPYELQLQYQSAVLDIVHATPASHPVSLSDFDHAASSSESEIGEVVHTTPGEDKEIYNFLTSHHAFQELVTDLQHLVERHYSNQLETIRQRVSLGLRRPTNARKSEPGRHAAMFYLDWDILTFLQEQYPLGLAQDLGSVLTITGQATDAYMATVREYLNGTWPSYPSTLLDALQGAIVNYPQEETSGSLLFSAPESGIIVNLLEKSLLVTGSEDFIVMVAQQIAWLVSACRASSLGLGYSHVSFREDASRFLLPLRTFHISSEVLPLTSEDPGSCWNEVVGSSTIVTGFPIPERHNNEKGLELPLEVMAGLGGVPLATQFDGGYLLKARSIAFAPVERNGDSVQWHFLNKGGGRMRYADIADLCPTRLPVEVLDQEDLTSTRAFLGWCSDSTNNLGTVFIPYKNIGFSNTNTPPKRVVALTGVSVGFAHVGTGQATFTIGRQNGSYTADKPTYYLETLDNAKQIHVILHDMEQRRAWHTDGERAILHTILHRQAMGAYVTKGKSVELQYADLMSPSSVRAAMESNANVVVMHDHHMDKREVDTKLFKDLVGDLYARLEGLEANAEKLALAGVQLKLDWKKRAQGYEYMDLVQSKHKMLIKEAELKKTCGQWPEFARDISAVVLFGIKFGDVFLPNDPSRLCPGFSMVPTGKDYLTVEVSALQRLYTENGSQQTQQQITAAGTRWHRSNHLFEPCPQSKAPNNGLCKCERIQELVPRSMVTRVRVPGRLGQSGAVIFGHGSSPWRKDIGSSWRLNARNSRGRQDIKSSPRLEESITYSTSLTPDLVNTSTPWRLKGEEDSSLLSKSNAPSMKPLVLARPTPHLSTSRPPLLTSRHTSFHSSEKTNSSTGRSSNATNTDLEFMTPATSYHAGSGDEQEASFSTINEHLIRQRASSMVIAKDEHQISKSSNPYAGPFGRGNHERMLYSHVAKAEVPTSSTVAISRIGPSQSSSIRKDYVPNAQAWIPHDPPSRNSGMDTERPRPKQIPYTRSSSALSALSNQSSSAFGSSRPPRLRRVPAFQADITSCGDAAKT</sequence>
<feature type="compositionally biased region" description="Polar residues" evidence="1">
    <location>
        <begin position="1397"/>
        <end position="1432"/>
    </location>
</feature>
<feature type="compositionally biased region" description="Polar residues" evidence="1">
    <location>
        <begin position="371"/>
        <end position="384"/>
    </location>
</feature>
<dbReference type="Proteomes" id="UP000184330">
    <property type="component" value="Unassembled WGS sequence"/>
</dbReference>
<proteinExistence type="predicted"/>
<evidence type="ECO:0000313" key="2">
    <source>
        <dbReference type="EMBL" id="CZR65722.1"/>
    </source>
</evidence>
<organism evidence="2 3">
    <name type="scientific">Phialocephala subalpina</name>
    <dbReference type="NCBI Taxonomy" id="576137"/>
    <lineage>
        <taxon>Eukaryota</taxon>
        <taxon>Fungi</taxon>
        <taxon>Dikarya</taxon>
        <taxon>Ascomycota</taxon>
        <taxon>Pezizomycotina</taxon>
        <taxon>Leotiomycetes</taxon>
        <taxon>Helotiales</taxon>
        <taxon>Mollisiaceae</taxon>
        <taxon>Phialocephala</taxon>
        <taxon>Phialocephala fortinii species complex</taxon>
    </lineage>
</organism>
<keyword evidence="3" id="KW-1185">Reference proteome</keyword>
<accession>A0A1L7XL10</accession>
<protein>
    <submittedName>
        <fullName evidence="2">Uncharacterized protein</fullName>
    </submittedName>
</protein>
<feature type="region of interest" description="Disordered" evidence="1">
    <location>
        <begin position="1534"/>
        <end position="1607"/>
    </location>
</feature>
<dbReference type="OrthoDB" id="1577640at2759"/>
<gene>
    <name evidence="2" type="ORF">PAC_15622</name>
</gene>